<dbReference type="GO" id="GO:0016413">
    <property type="term" value="F:O-acetyltransferase activity"/>
    <property type="evidence" value="ECO:0007669"/>
    <property type="project" value="InterPro"/>
</dbReference>
<dbReference type="InterPro" id="IPR025846">
    <property type="entry name" value="TBL_N"/>
</dbReference>
<evidence type="ECO:0000259" key="8">
    <source>
        <dbReference type="Pfam" id="PF13839"/>
    </source>
</evidence>
<evidence type="ECO:0000256" key="3">
    <source>
        <dbReference type="ARBA" id="ARBA00022692"/>
    </source>
</evidence>
<accession>A0A067KVL6</accession>
<feature type="transmembrane region" description="Helical" evidence="7">
    <location>
        <begin position="12"/>
        <end position="30"/>
    </location>
</feature>
<evidence type="ECO:0000259" key="9">
    <source>
        <dbReference type="Pfam" id="PF14416"/>
    </source>
</evidence>
<dbReference type="GO" id="GO:0016020">
    <property type="term" value="C:membrane"/>
    <property type="evidence" value="ECO:0007669"/>
    <property type="project" value="UniProtKB-SubCell"/>
</dbReference>
<proteinExistence type="inferred from homology"/>
<dbReference type="Pfam" id="PF13839">
    <property type="entry name" value="PC-Esterase"/>
    <property type="match status" value="1"/>
</dbReference>
<evidence type="ECO:0000256" key="5">
    <source>
        <dbReference type="ARBA" id="ARBA00022989"/>
    </source>
</evidence>
<reference evidence="10 11" key="1">
    <citation type="journal article" date="2014" name="PLoS ONE">
        <title>Global Analysis of Gene Expression Profiles in Physic Nut (Jatropha curcas L.) Seedlings Exposed to Salt Stress.</title>
        <authorList>
            <person name="Zhang L."/>
            <person name="Zhang C."/>
            <person name="Wu P."/>
            <person name="Chen Y."/>
            <person name="Li M."/>
            <person name="Jiang H."/>
            <person name="Wu G."/>
        </authorList>
    </citation>
    <scope>NUCLEOTIDE SEQUENCE [LARGE SCALE GENOMIC DNA]</scope>
    <source>
        <strain evidence="11">cv. GZQX0401</strain>
        <tissue evidence="10">Young leaves</tissue>
    </source>
</reference>
<comment type="subcellular location">
    <subcellularLocation>
        <location evidence="1">Membrane</location>
        <topology evidence="1">Single-pass membrane protein</topology>
    </subcellularLocation>
</comment>
<evidence type="ECO:0000256" key="6">
    <source>
        <dbReference type="ARBA" id="ARBA00023136"/>
    </source>
</evidence>
<feature type="domain" description="Trichome birefringence-like C-terminal" evidence="8">
    <location>
        <begin position="112"/>
        <end position="188"/>
    </location>
</feature>
<dbReference type="InterPro" id="IPR026057">
    <property type="entry name" value="TBL_C"/>
</dbReference>
<evidence type="ECO:0000313" key="11">
    <source>
        <dbReference type="Proteomes" id="UP000027138"/>
    </source>
</evidence>
<comment type="similarity">
    <text evidence="2">Belongs to the PC-esterase family. TBL subfamily.</text>
</comment>
<keyword evidence="5 7" id="KW-1133">Transmembrane helix</keyword>
<keyword evidence="3 7" id="KW-0812">Transmembrane</keyword>
<evidence type="ECO:0000256" key="1">
    <source>
        <dbReference type="ARBA" id="ARBA00004167"/>
    </source>
</evidence>
<dbReference type="InterPro" id="IPR029962">
    <property type="entry name" value="TBL"/>
</dbReference>
<protein>
    <submittedName>
        <fullName evidence="10">Uncharacterized protein</fullName>
    </submittedName>
</protein>
<evidence type="ECO:0000256" key="4">
    <source>
        <dbReference type="ARBA" id="ARBA00022968"/>
    </source>
</evidence>
<keyword evidence="6 7" id="KW-0472">Membrane</keyword>
<dbReference type="Proteomes" id="UP000027138">
    <property type="component" value="Unassembled WGS sequence"/>
</dbReference>
<dbReference type="EMBL" id="KK914463">
    <property type="protein sequence ID" value="KDP35904.1"/>
    <property type="molecule type" value="Genomic_DNA"/>
</dbReference>
<dbReference type="GO" id="GO:0005794">
    <property type="term" value="C:Golgi apparatus"/>
    <property type="evidence" value="ECO:0007669"/>
    <property type="project" value="TreeGrafter"/>
</dbReference>
<dbReference type="AlphaFoldDB" id="A0A067KVL6"/>
<dbReference type="OrthoDB" id="630188at2759"/>
<dbReference type="PANTHER" id="PTHR32285:SF12">
    <property type="entry name" value="PROTEIN TRICHOME BIREFRINGENCE-LIKE 13"/>
    <property type="match status" value="1"/>
</dbReference>
<dbReference type="PANTHER" id="PTHR32285">
    <property type="entry name" value="PROTEIN TRICHOME BIREFRINGENCE-LIKE 9-RELATED"/>
    <property type="match status" value="1"/>
</dbReference>
<evidence type="ECO:0000313" key="10">
    <source>
        <dbReference type="EMBL" id="KDP35904.1"/>
    </source>
</evidence>
<evidence type="ECO:0000256" key="7">
    <source>
        <dbReference type="SAM" id="Phobius"/>
    </source>
</evidence>
<gene>
    <name evidence="10" type="ORF">JCGZ_09876</name>
</gene>
<sequence length="227" mass="26291">MATGDQTKKLPLFPLVSLLCFASIFFVLSFSRRPPLSHQTFQLKPNLISDPTSPPESCDYTQGSWVYDPNWSSDRYDSTCKELFKGWNCIANNKSNAREIVKWRWQPNGCNLPPFDPVRFLETYRDTKIGFIGDSLNRNMFVSLFCTLKRVSSAVKKWRPAGADRGFTFTDYNLTIAYHRTNLLARYDGLLMLMVESWNLLDIKRVIELMWTFQTAHGQMLPTSMIF</sequence>
<keyword evidence="11" id="KW-1185">Reference proteome</keyword>
<organism evidence="10 11">
    <name type="scientific">Jatropha curcas</name>
    <name type="common">Barbados nut</name>
    <dbReference type="NCBI Taxonomy" id="180498"/>
    <lineage>
        <taxon>Eukaryota</taxon>
        <taxon>Viridiplantae</taxon>
        <taxon>Streptophyta</taxon>
        <taxon>Embryophyta</taxon>
        <taxon>Tracheophyta</taxon>
        <taxon>Spermatophyta</taxon>
        <taxon>Magnoliopsida</taxon>
        <taxon>eudicotyledons</taxon>
        <taxon>Gunneridae</taxon>
        <taxon>Pentapetalae</taxon>
        <taxon>rosids</taxon>
        <taxon>fabids</taxon>
        <taxon>Malpighiales</taxon>
        <taxon>Euphorbiaceae</taxon>
        <taxon>Crotonoideae</taxon>
        <taxon>Jatropheae</taxon>
        <taxon>Jatropha</taxon>
    </lineage>
</organism>
<feature type="domain" description="Trichome birefringence-like N-terminal" evidence="9">
    <location>
        <begin position="56"/>
        <end position="111"/>
    </location>
</feature>
<keyword evidence="4" id="KW-0735">Signal-anchor</keyword>
<name>A0A067KVL6_JATCU</name>
<dbReference type="Pfam" id="PF14416">
    <property type="entry name" value="PMR5N"/>
    <property type="match status" value="1"/>
</dbReference>
<evidence type="ECO:0000256" key="2">
    <source>
        <dbReference type="ARBA" id="ARBA00007727"/>
    </source>
</evidence>